<proteinExistence type="predicted"/>
<dbReference type="Gene3D" id="3.10.310.70">
    <property type="match status" value="1"/>
</dbReference>
<feature type="domain" description="Amidohydrolase 3" evidence="2">
    <location>
        <begin position="122"/>
        <end position="585"/>
    </location>
</feature>
<evidence type="ECO:0000313" key="4">
    <source>
        <dbReference type="Proteomes" id="UP001286456"/>
    </source>
</evidence>
<evidence type="ECO:0000259" key="2">
    <source>
        <dbReference type="Pfam" id="PF07969"/>
    </source>
</evidence>
<dbReference type="SUPFAM" id="SSF51338">
    <property type="entry name" value="Composite domain of metallo-dependent hydrolases"/>
    <property type="match status" value="1"/>
</dbReference>
<dbReference type="GO" id="GO:0016810">
    <property type="term" value="F:hydrolase activity, acting on carbon-nitrogen (but not peptide) bonds"/>
    <property type="evidence" value="ECO:0007669"/>
    <property type="project" value="InterPro"/>
</dbReference>
<dbReference type="InterPro" id="IPR011059">
    <property type="entry name" value="Metal-dep_hydrolase_composite"/>
</dbReference>
<dbReference type="InterPro" id="IPR013108">
    <property type="entry name" value="Amidohydro_3"/>
</dbReference>
<dbReference type="PANTHER" id="PTHR22642">
    <property type="entry name" value="IMIDAZOLONEPROPIONASE"/>
    <property type="match status" value="1"/>
</dbReference>
<sequence>MSPTRPHILILVLLSCLLPLFSPAHAAIATPPPQPPPQETNATLNTNDLFTNNNGIQDAYSEGTLRGSLILYNGRIHTMDDHNTIASVVAIADGKIIYVGNRSSDADSRFSSSTTGTKPRRINLHGRMAIPGLIDSHNHIVLLGNRPGYHTPLENAYSIADALSTLTSRATTVPAGGFITTIGGFHPNQFTERRLPTLSELDAALPHHPVFISYGFTGPGVTNTLGKSFFSTITPTPLIFPNGSIPSGTPNGAALLALRNLSTPSSLRRSVQDAMTYAASLGVTTHLDQGAFPATHTPSDGAANADLYTMHAPWLSVYASRLGIIRLRINFLTLDTDSSIPTLTQRLLDSFPFFGNAMVRTGAIGEFVTADYAGGPVFSSAVAKVASAGWRLEVHSITETDYISQIETFEAVNKPTPITALRWVVAHVQFITQEYLRRLKALGGGVNLSSWAYLAGSGSSNTSSPAGPPFRRVLESGIPAGFGADGANIAPLNPWVHIYYAITGKNAKGEVVNRGQTVGRQEALELYTRRNTWFLGGMDEGMLGVLEEGRLGDLVVLSEDFFKVEVEGVRRVRSLVTVVGGVVVFEDKEGGL</sequence>
<gene>
    <name evidence="3" type="ORF">B0T19DRAFT_474892</name>
</gene>
<dbReference type="EMBL" id="JAUEPO010000003">
    <property type="protein sequence ID" value="KAK3327029.1"/>
    <property type="molecule type" value="Genomic_DNA"/>
</dbReference>
<accession>A0AAE0IL34</accession>
<dbReference type="PANTHER" id="PTHR22642:SF21">
    <property type="entry name" value="PERIPLASMIC PROTEIN"/>
    <property type="match status" value="1"/>
</dbReference>
<keyword evidence="4" id="KW-1185">Reference proteome</keyword>
<dbReference type="SUPFAM" id="SSF51556">
    <property type="entry name" value="Metallo-dependent hydrolases"/>
    <property type="match status" value="1"/>
</dbReference>
<dbReference type="PROSITE" id="PS51257">
    <property type="entry name" value="PROKAR_LIPOPROTEIN"/>
    <property type="match status" value="1"/>
</dbReference>
<dbReference type="InterPro" id="IPR032466">
    <property type="entry name" value="Metal_Hydrolase"/>
</dbReference>
<feature type="signal peptide" evidence="1">
    <location>
        <begin position="1"/>
        <end position="26"/>
    </location>
</feature>
<dbReference type="Gene3D" id="3.20.20.140">
    <property type="entry name" value="Metal-dependent hydrolases"/>
    <property type="match status" value="1"/>
</dbReference>
<dbReference type="Pfam" id="PF07969">
    <property type="entry name" value="Amidohydro_3"/>
    <property type="match status" value="1"/>
</dbReference>
<name>A0AAE0IL34_9PEZI</name>
<comment type="caution">
    <text evidence="3">The sequence shown here is derived from an EMBL/GenBank/DDBJ whole genome shotgun (WGS) entry which is preliminary data.</text>
</comment>
<feature type="chain" id="PRO_5042064478" evidence="1">
    <location>
        <begin position="27"/>
        <end position="592"/>
    </location>
</feature>
<keyword evidence="1" id="KW-0732">Signal</keyword>
<evidence type="ECO:0000256" key="1">
    <source>
        <dbReference type="SAM" id="SignalP"/>
    </source>
</evidence>
<dbReference type="Gene3D" id="2.30.40.10">
    <property type="entry name" value="Urease, subunit C, domain 1"/>
    <property type="match status" value="1"/>
</dbReference>
<dbReference type="Proteomes" id="UP001286456">
    <property type="component" value="Unassembled WGS sequence"/>
</dbReference>
<reference evidence="3" key="1">
    <citation type="journal article" date="2023" name="Mol. Phylogenet. Evol.">
        <title>Genome-scale phylogeny and comparative genomics of the fungal order Sordariales.</title>
        <authorList>
            <person name="Hensen N."/>
            <person name="Bonometti L."/>
            <person name="Westerberg I."/>
            <person name="Brannstrom I.O."/>
            <person name="Guillou S."/>
            <person name="Cros-Aarteil S."/>
            <person name="Calhoun S."/>
            <person name="Haridas S."/>
            <person name="Kuo A."/>
            <person name="Mondo S."/>
            <person name="Pangilinan J."/>
            <person name="Riley R."/>
            <person name="LaButti K."/>
            <person name="Andreopoulos B."/>
            <person name="Lipzen A."/>
            <person name="Chen C."/>
            <person name="Yan M."/>
            <person name="Daum C."/>
            <person name="Ng V."/>
            <person name="Clum A."/>
            <person name="Steindorff A."/>
            <person name="Ohm R.A."/>
            <person name="Martin F."/>
            <person name="Silar P."/>
            <person name="Natvig D.O."/>
            <person name="Lalanne C."/>
            <person name="Gautier V."/>
            <person name="Ament-Velasquez S.L."/>
            <person name="Kruys A."/>
            <person name="Hutchinson M.I."/>
            <person name="Powell A.J."/>
            <person name="Barry K."/>
            <person name="Miller A.N."/>
            <person name="Grigoriev I.V."/>
            <person name="Debuchy R."/>
            <person name="Gladieux P."/>
            <person name="Hiltunen Thoren M."/>
            <person name="Johannesson H."/>
        </authorList>
    </citation>
    <scope>NUCLEOTIDE SEQUENCE</scope>
    <source>
        <strain evidence="3">SMH4131-1</strain>
    </source>
</reference>
<organism evidence="3 4">
    <name type="scientific">Cercophora scortea</name>
    <dbReference type="NCBI Taxonomy" id="314031"/>
    <lineage>
        <taxon>Eukaryota</taxon>
        <taxon>Fungi</taxon>
        <taxon>Dikarya</taxon>
        <taxon>Ascomycota</taxon>
        <taxon>Pezizomycotina</taxon>
        <taxon>Sordariomycetes</taxon>
        <taxon>Sordariomycetidae</taxon>
        <taxon>Sordariales</taxon>
        <taxon>Lasiosphaeriaceae</taxon>
        <taxon>Cercophora</taxon>
    </lineage>
</organism>
<dbReference type="AlphaFoldDB" id="A0AAE0IL34"/>
<evidence type="ECO:0000313" key="3">
    <source>
        <dbReference type="EMBL" id="KAK3327029.1"/>
    </source>
</evidence>
<reference evidence="3" key="2">
    <citation type="submission" date="2023-06" db="EMBL/GenBank/DDBJ databases">
        <authorList>
            <consortium name="Lawrence Berkeley National Laboratory"/>
            <person name="Haridas S."/>
            <person name="Hensen N."/>
            <person name="Bonometti L."/>
            <person name="Westerberg I."/>
            <person name="Brannstrom I.O."/>
            <person name="Guillou S."/>
            <person name="Cros-Aarteil S."/>
            <person name="Calhoun S."/>
            <person name="Kuo A."/>
            <person name="Mondo S."/>
            <person name="Pangilinan J."/>
            <person name="Riley R."/>
            <person name="Labutti K."/>
            <person name="Andreopoulos B."/>
            <person name="Lipzen A."/>
            <person name="Chen C."/>
            <person name="Yanf M."/>
            <person name="Daum C."/>
            <person name="Ng V."/>
            <person name="Clum A."/>
            <person name="Steindorff A."/>
            <person name="Ohm R."/>
            <person name="Martin F."/>
            <person name="Silar P."/>
            <person name="Natvig D."/>
            <person name="Lalanne C."/>
            <person name="Gautier V."/>
            <person name="Ament-Velasquez S.L."/>
            <person name="Kruys A."/>
            <person name="Hutchinson M.I."/>
            <person name="Powell A.J."/>
            <person name="Barry K."/>
            <person name="Miller A.N."/>
            <person name="Grigoriev I.V."/>
            <person name="Debuchy R."/>
            <person name="Gladieux P."/>
            <person name="Thoren M.H."/>
            <person name="Johannesson H."/>
        </authorList>
    </citation>
    <scope>NUCLEOTIDE SEQUENCE</scope>
    <source>
        <strain evidence="3">SMH4131-1</strain>
    </source>
</reference>
<protein>
    <submittedName>
        <fullName evidence="3">Amidohydrolase family-domain-containing protein</fullName>
    </submittedName>
</protein>